<reference evidence="2 3" key="1">
    <citation type="submission" date="2020-04" db="EMBL/GenBank/DDBJ databases">
        <authorList>
            <person name="Laetsch R D."/>
            <person name="Stevens L."/>
            <person name="Kumar S."/>
            <person name="Blaxter L. M."/>
        </authorList>
    </citation>
    <scope>NUCLEOTIDE SEQUENCE [LARGE SCALE GENOMIC DNA]</scope>
</reference>
<keyword evidence="1" id="KW-0472">Membrane</keyword>
<comment type="caution">
    <text evidence="2">The sequence shown here is derived from an EMBL/GenBank/DDBJ whole genome shotgun (WGS) entry which is preliminary data.</text>
</comment>
<feature type="transmembrane region" description="Helical" evidence="1">
    <location>
        <begin position="29"/>
        <end position="48"/>
    </location>
</feature>
<gene>
    <name evidence="2" type="ORF">CBOVIS_LOCUS6339</name>
</gene>
<dbReference type="AlphaFoldDB" id="A0A8S1EWL1"/>
<dbReference type="Proteomes" id="UP000494206">
    <property type="component" value="Unassembled WGS sequence"/>
</dbReference>
<dbReference type="OrthoDB" id="5819967at2759"/>
<name>A0A8S1EWL1_9PELO</name>
<feature type="transmembrane region" description="Helical" evidence="1">
    <location>
        <begin position="60"/>
        <end position="83"/>
    </location>
</feature>
<sequence length="193" mass="21818">MTTTSATATAEASPGCCGRWTPTIRLSSIIISMLLLICEIVLATFEYVSFRFDDNPISALFAGLFTFHSFFTLFYIIGAFRMIECFMVPWLTLQLIFLTTFALFTIVWWIATLLSVFGLVEYYAATKNDKGLTNTEFFVGIGLALTVTLLVSIKFSQILYKGFVSVRNQNIAHYRITQALERKTSMQLKPSYV</sequence>
<evidence type="ECO:0000256" key="1">
    <source>
        <dbReference type="SAM" id="Phobius"/>
    </source>
</evidence>
<evidence type="ECO:0000313" key="3">
    <source>
        <dbReference type="Proteomes" id="UP000494206"/>
    </source>
</evidence>
<keyword evidence="1" id="KW-1133">Transmembrane helix</keyword>
<keyword evidence="3" id="KW-1185">Reference proteome</keyword>
<feature type="transmembrane region" description="Helical" evidence="1">
    <location>
        <begin position="137"/>
        <end position="160"/>
    </location>
</feature>
<keyword evidence="1" id="KW-0812">Transmembrane</keyword>
<proteinExistence type="predicted"/>
<protein>
    <submittedName>
        <fullName evidence="2">Uncharacterized protein</fullName>
    </submittedName>
</protein>
<organism evidence="2 3">
    <name type="scientific">Caenorhabditis bovis</name>
    <dbReference type="NCBI Taxonomy" id="2654633"/>
    <lineage>
        <taxon>Eukaryota</taxon>
        <taxon>Metazoa</taxon>
        <taxon>Ecdysozoa</taxon>
        <taxon>Nematoda</taxon>
        <taxon>Chromadorea</taxon>
        <taxon>Rhabditida</taxon>
        <taxon>Rhabditina</taxon>
        <taxon>Rhabditomorpha</taxon>
        <taxon>Rhabditoidea</taxon>
        <taxon>Rhabditidae</taxon>
        <taxon>Peloderinae</taxon>
        <taxon>Caenorhabditis</taxon>
    </lineage>
</organism>
<feature type="transmembrane region" description="Helical" evidence="1">
    <location>
        <begin position="95"/>
        <end position="117"/>
    </location>
</feature>
<accession>A0A8S1EWL1</accession>
<dbReference type="EMBL" id="CADEPM010000004">
    <property type="protein sequence ID" value="CAB3403937.1"/>
    <property type="molecule type" value="Genomic_DNA"/>
</dbReference>
<evidence type="ECO:0000313" key="2">
    <source>
        <dbReference type="EMBL" id="CAB3403937.1"/>
    </source>
</evidence>